<reference evidence="6 7" key="1">
    <citation type="journal article" date="2019" name="Int. J. Syst. Evol. Microbiol.">
        <title>The Global Catalogue of Microorganisms (GCM) 10K type strain sequencing project: providing services to taxonomists for standard genome sequencing and annotation.</title>
        <authorList>
            <consortium name="The Broad Institute Genomics Platform"/>
            <consortium name="The Broad Institute Genome Sequencing Center for Infectious Disease"/>
            <person name="Wu L."/>
            <person name="Ma J."/>
        </authorList>
    </citation>
    <scope>NUCLEOTIDE SEQUENCE [LARGE SCALE GENOMIC DNA]</scope>
    <source>
        <strain evidence="6 7">CGMCC 1.12543</strain>
    </source>
</reference>
<feature type="domain" description="IclR-ED" evidence="5">
    <location>
        <begin position="68"/>
        <end position="251"/>
    </location>
</feature>
<evidence type="ECO:0000256" key="1">
    <source>
        <dbReference type="ARBA" id="ARBA00023015"/>
    </source>
</evidence>
<organism evidence="6 7">
    <name type="scientific">Halomarina salina</name>
    <dbReference type="NCBI Taxonomy" id="1872699"/>
    <lineage>
        <taxon>Archaea</taxon>
        <taxon>Methanobacteriati</taxon>
        <taxon>Methanobacteriota</taxon>
        <taxon>Stenosarchaea group</taxon>
        <taxon>Halobacteria</taxon>
        <taxon>Halobacteriales</taxon>
        <taxon>Natronomonadaceae</taxon>
        <taxon>Halomarina</taxon>
    </lineage>
</organism>
<dbReference type="Proteomes" id="UP001596099">
    <property type="component" value="Unassembled WGS sequence"/>
</dbReference>
<dbReference type="Gene3D" id="1.10.10.10">
    <property type="entry name" value="Winged helix-like DNA-binding domain superfamily/Winged helix DNA-binding domain"/>
    <property type="match status" value="1"/>
</dbReference>
<dbReference type="GO" id="GO:0003677">
    <property type="term" value="F:DNA binding"/>
    <property type="evidence" value="ECO:0007669"/>
    <property type="project" value="UniProtKB-KW"/>
</dbReference>
<evidence type="ECO:0000313" key="7">
    <source>
        <dbReference type="Proteomes" id="UP001596099"/>
    </source>
</evidence>
<dbReference type="InterPro" id="IPR050707">
    <property type="entry name" value="HTH_MetabolicPath_Reg"/>
</dbReference>
<proteinExistence type="predicted"/>
<keyword evidence="7" id="KW-1185">Reference proteome</keyword>
<evidence type="ECO:0000259" key="5">
    <source>
        <dbReference type="PROSITE" id="PS51078"/>
    </source>
</evidence>
<dbReference type="InterPro" id="IPR011991">
    <property type="entry name" value="ArsR-like_HTH"/>
</dbReference>
<dbReference type="RefSeq" id="WP_247420417.1">
    <property type="nucleotide sequence ID" value="NZ_JALLGW010000003.1"/>
</dbReference>
<comment type="caution">
    <text evidence="6">The sequence shown here is derived from an EMBL/GenBank/DDBJ whole genome shotgun (WGS) entry which is preliminary data.</text>
</comment>
<sequence>MQEEVKTIASVNKALDIMEGLWKLDGAGVTELAEYLDFSKSTVHIHLTTLEEKGYVVSTDRQYELGLRFLNYGEYVKRAQPLYAAAKPAVENLANETGELVFCWVEEQGLATALCAKAGDRAVQTTIRVGTHTYMHGAAAGKAILAYLPDERVDEILDQWGMPRLTDRTITSRERLKEQLETNRQQGVFFSQHEYRRGVASIGVPIRGEECVHGSISVYGPSMRLTKDHAKTELSNQLLSSANQIEVDLTVG</sequence>
<dbReference type="Gene3D" id="3.30.450.40">
    <property type="match status" value="1"/>
</dbReference>
<dbReference type="InterPro" id="IPR029016">
    <property type="entry name" value="GAF-like_dom_sf"/>
</dbReference>
<keyword evidence="1" id="KW-0805">Transcription regulation</keyword>
<dbReference type="GO" id="GO:0006355">
    <property type="term" value="P:regulation of DNA-templated transcription"/>
    <property type="evidence" value="ECO:0007669"/>
    <property type="project" value="UniProtKB-ARBA"/>
</dbReference>
<dbReference type="AlphaFoldDB" id="A0ABD5RTQ4"/>
<evidence type="ECO:0000256" key="2">
    <source>
        <dbReference type="ARBA" id="ARBA00023125"/>
    </source>
</evidence>
<accession>A0ABD5RTQ4</accession>
<dbReference type="SMART" id="SM00346">
    <property type="entry name" value="HTH_ICLR"/>
    <property type="match status" value="1"/>
</dbReference>
<dbReference type="InterPro" id="IPR014757">
    <property type="entry name" value="Tscrpt_reg_IclR_C"/>
</dbReference>
<dbReference type="InterPro" id="IPR036390">
    <property type="entry name" value="WH_DNA-bd_sf"/>
</dbReference>
<protein>
    <submittedName>
        <fullName evidence="6">IclR family transcriptional regulator</fullName>
    </submittedName>
</protein>
<dbReference type="InterPro" id="IPR005471">
    <property type="entry name" value="Tscrpt_reg_IclR_N"/>
</dbReference>
<dbReference type="PANTHER" id="PTHR30136:SF35">
    <property type="entry name" value="HTH-TYPE TRANSCRIPTIONAL REGULATOR RV1719"/>
    <property type="match status" value="1"/>
</dbReference>
<dbReference type="SUPFAM" id="SSF55781">
    <property type="entry name" value="GAF domain-like"/>
    <property type="match status" value="1"/>
</dbReference>
<name>A0ABD5RTQ4_9EURY</name>
<dbReference type="InterPro" id="IPR036388">
    <property type="entry name" value="WH-like_DNA-bd_sf"/>
</dbReference>
<dbReference type="Pfam" id="PF09339">
    <property type="entry name" value="HTH_IclR"/>
    <property type="match status" value="1"/>
</dbReference>
<dbReference type="EMBL" id="JBHSQH010000002">
    <property type="protein sequence ID" value="MFC5973510.1"/>
    <property type="molecule type" value="Genomic_DNA"/>
</dbReference>
<dbReference type="Pfam" id="PF01614">
    <property type="entry name" value="IclR_C"/>
    <property type="match status" value="1"/>
</dbReference>
<gene>
    <name evidence="6" type="ORF">ACFPYI_19445</name>
</gene>
<evidence type="ECO:0000256" key="3">
    <source>
        <dbReference type="ARBA" id="ARBA00023163"/>
    </source>
</evidence>
<keyword evidence="2" id="KW-0238">DNA-binding</keyword>
<feature type="domain" description="HTH iclR-type" evidence="4">
    <location>
        <begin position="8"/>
        <end position="67"/>
    </location>
</feature>
<keyword evidence="3" id="KW-0804">Transcription</keyword>
<evidence type="ECO:0000259" key="4">
    <source>
        <dbReference type="PROSITE" id="PS51077"/>
    </source>
</evidence>
<dbReference type="CDD" id="cd00090">
    <property type="entry name" value="HTH_ARSR"/>
    <property type="match status" value="1"/>
</dbReference>
<evidence type="ECO:0000313" key="6">
    <source>
        <dbReference type="EMBL" id="MFC5973510.1"/>
    </source>
</evidence>
<dbReference type="PROSITE" id="PS51077">
    <property type="entry name" value="HTH_ICLR"/>
    <property type="match status" value="1"/>
</dbReference>
<dbReference type="PANTHER" id="PTHR30136">
    <property type="entry name" value="HELIX-TURN-HELIX TRANSCRIPTIONAL REGULATOR, ICLR FAMILY"/>
    <property type="match status" value="1"/>
</dbReference>
<dbReference type="PROSITE" id="PS51078">
    <property type="entry name" value="ICLR_ED"/>
    <property type="match status" value="1"/>
</dbReference>
<dbReference type="SUPFAM" id="SSF46785">
    <property type="entry name" value="Winged helix' DNA-binding domain"/>
    <property type="match status" value="1"/>
</dbReference>